<keyword evidence="2" id="KW-1185">Reference proteome</keyword>
<dbReference type="AlphaFoldDB" id="A0A1H9EVB6"/>
<dbReference type="Proteomes" id="UP000199352">
    <property type="component" value="Unassembled WGS sequence"/>
</dbReference>
<dbReference type="EMBL" id="FOFR01000002">
    <property type="protein sequence ID" value="SEQ29579.1"/>
    <property type="molecule type" value="Genomic_DNA"/>
</dbReference>
<organism evidence="1 2">
    <name type="scientific">Lentzea xinjiangensis</name>
    <dbReference type="NCBI Taxonomy" id="402600"/>
    <lineage>
        <taxon>Bacteria</taxon>
        <taxon>Bacillati</taxon>
        <taxon>Actinomycetota</taxon>
        <taxon>Actinomycetes</taxon>
        <taxon>Pseudonocardiales</taxon>
        <taxon>Pseudonocardiaceae</taxon>
        <taxon>Lentzea</taxon>
    </lineage>
</organism>
<dbReference type="RefSeq" id="WP_177220999.1">
    <property type="nucleotide sequence ID" value="NZ_FOFR01000002.1"/>
</dbReference>
<evidence type="ECO:0000313" key="2">
    <source>
        <dbReference type="Proteomes" id="UP000199352"/>
    </source>
</evidence>
<sequence length="54" mass="5938">MSGFSADPEELRKLAGKLDGHRSTASKITELVDRADVGDKSWGVVGIFVKDQYR</sequence>
<reference evidence="2" key="1">
    <citation type="submission" date="2016-10" db="EMBL/GenBank/DDBJ databases">
        <authorList>
            <person name="Varghese N."/>
            <person name="Submissions S."/>
        </authorList>
    </citation>
    <scope>NUCLEOTIDE SEQUENCE [LARGE SCALE GENOMIC DNA]</scope>
    <source>
        <strain evidence="2">CGMCC 4.3525</strain>
    </source>
</reference>
<protein>
    <submittedName>
        <fullName evidence="1">Uncharacterized protein</fullName>
    </submittedName>
</protein>
<evidence type="ECO:0000313" key="1">
    <source>
        <dbReference type="EMBL" id="SEQ29579.1"/>
    </source>
</evidence>
<name>A0A1H9EVB6_9PSEU</name>
<dbReference type="STRING" id="402600.SAMN05216188_102681"/>
<accession>A0A1H9EVB6</accession>
<gene>
    <name evidence="1" type="ORF">SAMN05216188_102681</name>
</gene>
<proteinExistence type="predicted"/>